<gene>
    <name evidence="1" type="ORF">LTRI10_LOCUS17698</name>
</gene>
<name>A0AAV2DQT4_9ROSI</name>
<protein>
    <submittedName>
        <fullName evidence="1">Uncharacterized protein</fullName>
    </submittedName>
</protein>
<sequence length="121" mass="13822">MREKHFVIRSGCFCKSTVNMEERDEVKDGMETEAGTKPTTMNDDFGIEYIFVDLEDIFWHGLHSRISFSGLSDVPAFVLSDSFLLQGRPMQPDTWANDIMLASLPRVMQLICTTRHENSSN</sequence>
<dbReference type="EMBL" id="OZ034816">
    <property type="protein sequence ID" value="CAL1375931.1"/>
    <property type="molecule type" value="Genomic_DNA"/>
</dbReference>
<proteinExistence type="predicted"/>
<organism evidence="1 2">
    <name type="scientific">Linum trigynum</name>
    <dbReference type="NCBI Taxonomy" id="586398"/>
    <lineage>
        <taxon>Eukaryota</taxon>
        <taxon>Viridiplantae</taxon>
        <taxon>Streptophyta</taxon>
        <taxon>Embryophyta</taxon>
        <taxon>Tracheophyta</taxon>
        <taxon>Spermatophyta</taxon>
        <taxon>Magnoliopsida</taxon>
        <taxon>eudicotyledons</taxon>
        <taxon>Gunneridae</taxon>
        <taxon>Pentapetalae</taxon>
        <taxon>rosids</taxon>
        <taxon>fabids</taxon>
        <taxon>Malpighiales</taxon>
        <taxon>Linaceae</taxon>
        <taxon>Linum</taxon>
    </lineage>
</organism>
<reference evidence="1 2" key="1">
    <citation type="submission" date="2024-04" db="EMBL/GenBank/DDBJ databases">
        <authorList>
            <person name="Fracassetti M."/>
        </authorList>
    </citation>
    <scope>NUCLEOTIDE SEQUENCE [LARGE SCALE GENOMIC DNA]</scope>
</reference>
<evidence type="ECO:0000313" key="1">
    <source>
        <dbReference type="EMBL" id="CAL1375931.1"/>
    </source>
</evidence>
<dbReference type="Proteomes" id="UP001497516">
    <property type="component" value="Chromosome 3"/>
</dbReference>
<accession>A0AAV2DQT4</accession>
<dbReference type="AlphaFoldDB" id="A0AAV2DQT4"/>
<evidence type="ECO:0000313" key="2">
    <source>
        <dbReference type="Proteomes" id="UP001497516"/>
    </source>
</evidence>
<keyword evidence="2" id="KW-1185">Reference proteome</keyword>